<evidence type="ECO:0000256" key="1">
    <source>
        <dbReference type="SAM" id="MobiDB-lite"/>
    </source>
</evidence>
<reference evidence="2 3" key="2">
    <citation type="submission" date="2018-11" db="EMBL/GenBank/DDBJ databases">
        <authorList>
            <consortium name="Pathogen Informatics"/>
        </authorList>
    </citation>
    <scope>NUCLEOTIDE SEQUENCE [LARGE SCALE GENOMIC DNA]</scope>
    <source>
        <strain evidence="2 3">Costa Rica</strain>
    </source>
</reference>
<gene>
    <name evidence="2" type="ORF">ACOC_LOCUS4334</name>
</gene>
<evidence type="ECO:0000313" key="2">
    <source>
        <dbReference type="EMBL" id="VDM55919.1"/>
    </source>
</evidence>
<evidence type="ECO:0000313" key="3">
    <source>
        <dbReference type="Proteomes" id="UP000267027"/>
    </source>
</evidence>
<feature type="region of interest" description="Disordered" evidence="1">
    <location>
        <begin position="1"/>
        <end position="38"/>
    </location>
</feature>
<dbReference type="EMBL" id="UYYA01003812">
    <property type="protein sequence ID" value="VDM55919.1"/>
    <property type="molecule type" value="Genomic_DNA"/>
</dbReference>
<dbReference type="Proteomes" id="UP000267027">
    <property type="component" value="Unassembled WGS sequence"/>
</dbReference>
<protein>
    <submittedName>
        <fullName evidence="2 4">Uncharacterized protein</fullName>
    </submittedName>
</protein>
<organism evidence="4">
    <name type="scientific">Angiostrongylus costaricensis</name>
    <name type="common">Nematode worm</name>
    <dbReference type="NCBI Taxonomy" id="334426"/>
    <lineage>
        <taxon>Eukaryota</taxon>
        <taxon>Metazoa</taxon>
        <taxon>Ecdysozoa</taxon>
        <taxon>Nematoda</taxon>
        <taxon>Chromadorea</taxon>
        <taxon>Rhabditida</taxon>
        <taxon>Rhabditina</taxon>
        <taxon>Rhabditomorpha</taxon>
        <taxon>Strongyloidea</taxon>
        <taxon>Metastrongylidae</taxon>
        <taxon>Angiostrongylus</taxon>
    </lineage>
</organism>
<feature type="compositionally biased region" description="Polar residues" evidence="1">
    <location>
        <begin position="1"/>
        <end position="12"/>
    </location>
</feature>
<dbReference type="AlphaFoldDB" id="A0A0R3PIW9"/>
<proteinExistence type="predicted"/>
<accession>A0A0R3PIW9</accession>
<evidence type="ECO:0000313" key="4">
    <source>
        <dbReference type="WBParaSite" id="ACOC_0000433301-mRNA-1"/>
    </source>
</evidence>
<reference evidence="4" key="1">
    <citation type="submission" date="2017-02" db="UniProtKB">
        <authorList>
            <consortium name="WormBaseParasite"/>
        </authorList>
    </citation>
    <scope>IDENTIFICATION</scope>
</reference>
<sequence>MHSISGRTSSPIHATRYSKRRNGIVDDDRRQQNVSRGRVQDTCLEFHGIQWILAKTVREGMKDRKIGAPRPLPNTYTKTKLAFI</sequence>
<name>A0A0R3PIW9_ANGCS</name>
<keyword evidence="3" id="KW-1185">Reference proteome</keyword>
<dbReference type="WBParaSite" id="ACOC_0000433301-mRNA-1">
    <property type="protein sequence ID" value="ACOC_0000433301-mRNA-1"/>
    <property type="gene ID" value="ACOC_0000433301"/>
</dbReference>